<feature type="transmembrane region" description="Helical" evidence="1">
    <location>
        <begin position="63"/>
        <end position="79"/>
    </location>
</feature>
<dbReference type="RefSeq" id="WP_284395525.1">
    <property type="nucleotide sequence ID" value="NZ_BSNQ01000003.1"/>
</dbReference>
<dbReference type="EMBL" id="JADIKG010000013">
    <property type="protein sequence ID" value="MFK2875341.1"/>
    <property type="molecule type" value="Genomic_DNA"/>
</dbReference>
<keyword evidence="1" id="KW-0812">Transmembrane</keyword>
<accession>A0ABW8J2Q6</accession>
<evidence type="ECO:0000256" key="1">
    <source>
        <dbReference type="SAM" id="Phobius"/>
    </source>
</evidence>
<dbReference type="Proteomes" id="UP001620405">
    <property type="component" value="Unassembled WGS sequence"/>
</dbReference>
<feature type="transmembrane region" description="Helical" evidence="1">
    <location>
        <begin position="130"/>
        <end position="153"/>
    </location>
</feature>
<comment type="caution">
    <text evidence="2">The sequence shown here is derived from an EMBL/GenBank/DDBJ whole genome shotgun (WGS) entry which is preliminary data.</text>
</comment>
<organism evidence="2 3">
    <name type="scientific">Dyella lipolytica</name>
    <dbReference type="NCBI Taxonomy" id="1867835"/>
    <lineage>
        <taxon>Bacteria</taxon>
        <taxon>Pseudomonadati</taxon>
        <taxon>Pseudomonadota</taxon>
        <taxon>Gammaproteobacteria</taxon>
        <taxon>Lysobacterales</taxon>
        <taxon>Rhodanobacteraceae</taxon>
        <taxon>Dyella</taxon>
    </lineage>
</organism>
<feature type="transmembrane region" description="Helical" evidence="1">
    <location>
        <begin position="91"/>
        <end position="110"/>
    </location>
</feature>
<feature type="transmembrane region" description="Helical" evidence="1">
    <location>
        <begin position="6"/>
        <end position="26"/>
    </location>
</feature>
<evidence type="ECO:0008006" key="4">
    <source>
        <dbReference type="Google" id="ProtNLM"/>
    </source>
</evidence>
<keyword evidence="1" id="KW-0472">Membrane</keyword>
<name>A0ABW8J2Q6_9GAMM</name>
<protein>
    <recommendedName>
        <fullName evidence="4">HPP family protein</fullName>
    </recommendedName>
</protein>
<keyword evidence="1" id="KW-1133">Transmembrane helix</keyword>
<evidence type="ECO:0000313" key="2">
    <source>
        <dbReference type="EMBL" id="MFK2875341.1"/>
    </source>
</evidence>
<evidence type="ECO:0000313" key="3">
    <source>
        <dbReference type="Proteomes" id="UP001620405"/>
    </source>
</evidence>
<reference evidence="2 3" key="1">
    <citation type="submission" date="2020-10" db="EMBL/GenBank/DDBJ databases">
        <title>Phylogeny of dyella-like bacteria.</title>
        <authorList>
            <person name="Fu J."/>
        </authorList>
    </citation>
    <scope>NUCLEOTIDE SEQUENCE [LARGE SCALE GENOMIC DNA]</scope>
    <source>
        <strain evidence="2 3">DHOB07</strain>
    </source>
</reference>
<sequence length="170" mass="18433">MFGISPLGWIHTLGSLPAIPAAAYMFSRFGRIVPRSSAGTIYFVSMLIGGITIFLIAHQSVSYIIAFVTLALLLVGYGVGRLPWPQTPKGYVETISLTLTAFLLALPTLSETLRRVPDGHPFVTDPKSPILLGVMAALGVLLITGLTAQVIYFRKRMHLFQDSKSVSATR</sequence>
<proteinExistence type="predicted"/>
<gene>
    <name evidence="2" type="ORF">ISP13_17575</name>
</gene>
<feature type="transmembrane region" description="Helical" evidence="1">
    <location>
        <begin position="38"/>
        <end position="57"/>
    </location>
</feature>
<keyword evidence="3" id="KW-1185">Reference proteome</keyword>